<dbReference type="InterPro" id="IPR032466">
    <property type="entry name" value="Metal_Hydrolase"/>
</dbReference>
<evidence type="ECO:0000313" key="1">
    <source>
        <dbReference type="EMBL" id="NEZ56110.1"/>
    </source>
</evidence>
<comment type="caution">
    <text evidence="1">The sequence shown here is derived from an EMBL/GenBank/DDBJ whole genome shotgun (WGS) entry which is preliminary data.</text>
</comment>
<dbReference type="InterPro" id="IPR008257">
    <property type="entry name" value="Pept_M19"/>
</dbReference>
<dbReference type="AlphaFoldDB" id="A0A6M0RJS3"/>
<evidence type="ECO:0000313" key="2">
    <source>
        <dbReference type="Proteomes" id="UP000481033"/>
    </source>
</evidence>
<keyword evidence="2" id="KW-1185">Reference proteome</keyword>
<name>A0A6M0RJS3_9CYAN</name>
<protein>
    <submittedName>
        <fullName evidence="1">Membrane dipeptidase</fullName>
    </submittedName>
</protein>
<dbReference type="Pfam" id="PF01244">
    <property type="entry name" value="Peptidase_M19"/>
    <property type="match status" value="1"/>
</dbReference>
<dbReference type="GO" id="GO:0070573">
    <property type="term" value="F:metallodipeptidase activity"/>
    <property type="evidence" value="ECO:0007669"/>
    <property type="project" value="InterPro"/>
</dbReference>
<sequence length="431" mass="47475">MTSDFLKRVLPFILAVMAALGWKTVYASNLSPIDVSSNLVSTRSKIIHQTVLTIDSHIDWPIRQSVNPEFDPGMGHGTGAPGSGQWDLVRMARGGLDGAFISIFTPQRELTAQGYAQAATLANQMIAWTYQLTVDYPDRVAIALTPDDAYRLEREGKRAIFLGMENGYPLGTDIEAVNAFYNRGIRYITLTHSKNNQLGDSSTDDQQDWQGLSPFGEAVVHEMNRLGMMIDISHVHDDTFWDVMRLTQAPLIASHSSARALRDVPRNMDDTMLRAIKENGGVVQLCLLGDYIKEIDQDPRRESALEALSDQQAAWLRGDLSDAEVADLLNQYRAISAQYPEIKPTLADAIDHLDHMVAVMGIDHVGIGSDFDGGGGLVDIADVSQMPNITQELLSRGYTPDDIRKIWGGNLMRVFDAAIAVAEQMQAEAEG</sequence>
<dbReference type="GO" id="GO:0006508">
    <property type="term" value="P:proteolysis"/>
    <property type="evidence" value="ECO:0007669"/>
    <property type="project" value="InterPro"/>
</dbReference>
<organism evidence="1 2">
    <name type="scientific">Adonisia turfae CCMR0081</name>
    <dbReference type="NCBI Taxonomy" id="2292702"/>
    <lineage>
        <taxon>Bacteria</taxon>
        <taxon>Bacillati</taxon>
        <taxon>Cyanobacteriota</taxon>
        <taxon>Adonisia</taxon>
        <taxon>Adonisia turfae</taxon>
    </lineage>
</organism>
<dbReference type="SUPFAM" id="SSF51556">
    <property type="entry name" value="Metallo-dependent hydrolases"/>
    <property type="match status" value="1"/>
</dbReference>
<dbReference type="PROSITE" id="PS51365">
    <property type="entry name" value="RENAL_DIPEPTIDASE_2"/>
    <property type="match status" value="1"/>
</dbReference>
<dbReference type="PANTHER" id="PTHR10443:SF12">
    <property type="entry name" value="DIPEPTIDASE"/>
    <property type="match status" value="1"/>
</dbReference>
<dbReference type="Proteomes" id="UP000481033">
    <property type="component" value="Unassembled WGS sequence"/>
</dbReference>
<gene>
    <name evidence="1" type="ORF">DXZ20_10580</name>
</gene>
<dbReference type="PANTHER" id="PTHR10443">
    <property type="entry name" value="MICROSOMAL DIPEPTIDASE"/>
    <property type="match status" value="1"/>
</dbReference>
<proteinExistence type="predicted"/>
<dbReference type="RefSeq" id="WP_163698053.1">
    <property type="nucleotide sequence ID" value="NZ_QXHD01000004.1"/>
</dbReference>
<dbReference type="CDD" id="cd01301">
    <property type="entry name" value="rDP_like"/>
    <property type="match status" value="1"/>
</dbReference>
<dbReference type="Gene3D" id="3.20.20.140">
    <property type="entry name" value="Metal-dependent hydrolases"/>
    <property type="match status" value="1"/>
</dbReference>
<dbReference type="Gene3D" id="1.10.287.650">
    <property type="entry name" value="L27 domain"/>
    <property type="match status" value="1"/>
</dbReference>
<reference evidence="1 2" key="1">
    <citation type="journal article" date="2020" name="Microb. Ecol.">
        <title>Ecogenomics of the Marine Benthic Filamentous Cyanobacterium Adonisia.</title>
        <authorList>
            <person name="Walter J.M."/>
            <person name="Coutinho F.H."/>
            <person name="Leomil L."/>
            <person name="Hargreaves P.I."/>
            <person name="Campeao M.E."/>
            <person name="Vieira V.V."/>
            <person name="Silva B.S."/>
            <person name="Fistarol G.O."/>
            <person name="Salomon P.S."/>
            <person name="Sawabe T."/>
            <person name="Mino S."/>
            <person name="Hosokawa M."/>
            <person name="Miyashita H."/>
            <person name="Maruyama F."/>
            <person name="van Verk M.C."/>
            <person name="Dutilh B.E."/>
            <person name="Thompson C.C."/>
            <person name="Thompson F.L."/>
        </authorList>
    </citation>
    <scope>NUCLEOTIDE SEQUENCE [LARGE SCALE GENOMIC DNA]</scope>
    <source>
        <strain evidence="1 2">CCMR0081</strain>
    </source>
</reference>
<dbReference type="EMBL" id="QXHD01000004">
    <property type="protein sequence ID" value="NEZ56110.1"/>
    <property type="molecule type" value="Genomic_DNA"/>
</dbReference>
<accession>A0A6M0RJS3</accession>